<reference evidence="2" key="1">
    <citation type="submission" date="2023-08" db="EMBL/GenBank/DDBJ databases">
        <authorList>
            <person name="Alioto T."/>
            <person name="Alioto T."/>
            <person name="Gomez Garrido J."/>
        </authorList>
    </citation>
    <scope>NUCLEOTIDE SEQUENCE</scope>
</reference>
<organism evidence="2 3">
    <name type="scientific">Octopus vulgaris</name>
    <name type="common">Common octopus</name>
    <dbReference type="NCBI Taxonomy" id="6645"/>
    <lineage>
        <taxon>Eukaryota</taxon>
        <taxon>Metazoa</taxon>
        <taxon>Spiralia</taxon>
        <taxon>Lophotrochozoa</taxon>
        <taxon>Mollusca</taxon>
        <taxon>Cephalopoda</taxon>
        <taxon>Coleoidea</taxon>
        <taxon>Octopodiformes</taxon>
        <taxon>Octopoda</taxon>
        <taxon>Incirrata</taxon>
        <taxon>Octopodidae</taxon>
        <taxon>Octopus</taxon>
    </lineage>
</organism>
<feature type="transmembrane region" description="Helical" evidence="1">
    <location>
        <begin position="38"/>
        <end position="59"/>
    </location>
</feature>
<protein>
    <recommendedName>
        <fullName evidence="4">Transmembrane protein</fullName>
    </recommendedName>
</protein>
<accession>A0AA36AI43</accession>
<dbReference type="Proteomes" id="UP001162480">
    <property type="component" value="Chromosome 1"/>
</dbReference>
<evidence type="ECO:0000256" key="1">
    <source>
        <dbReference type="SAM" id="Phobius"/>
    </source>
</evidence>
<keyword evidence="1" id="KW-0472">Membrane</keyword>
<keyword evidence="1" id="KW-0812">Transmembrane</keyword>
<dbReference type="EMBL" id="OX597814">
    <property type="protein sequence ID" value="CAI9715964.1"/>
    <property type="molecule type" value="Genomic_DNA"/>
</dbReference>
<evidence type="ECO:0000313" key="3">
    <source>
        <dbReference type="Proteomes" id="UP001162480"/>
    </source>
</evidence>
<gene>
    <name evidence="2" type="ORF">OCTVUL_1B001019</name>
</gene>
<keyword evidence="3" id="KW-1185">Reference proteome</keyword>
<sequence>MLILRNKNKRLLPLISSYGNGGCGGDIKTSLVFFRLRFAAVIVAVADFVFVVTVVLLRWRCLTVIADVINSSGC</sequence>
<name>A0AA36AI43_OCTVU</name>
<evidence type="ECO:0008006" key="4">
    <source>
        <dbReference type="Google" id="ProtNLM"/>
    </source>
</evidence>
<dbReference type="AlphaFoldDB" id="A0AA36AI43"/>
<keyword evidence="1" id="KW-1133">Transmembrane helix</keyword>
<evidence type="ECO:0000313" key="2">
    <source>
        <dbReference type="EMBL" id="CAI9715964.1"/>
    </source>
</evidence>
<proteinExistence type="predicted"/>